<accession>A0A163JP40</accession>
<dbReference type="InterPro" id="IPR007627">
    <property type="entry name" value="RNA_pol_sigma70_r2"/>
</dbReference>
<dbReference type="SUPFAM" id="SSF88659">
    <property type="entry name" value="Sigma3 and sigma4 domains of RNA polymerase sigma factors"/>
    <property type="match status" value="1"/>
</dbReference>
<protein>
    <submittedName>
        <fullName evidence="8">RNA polymerase subunit sigma-24</fullName>
    </submittedName>
</protein>
<dbReference type="Gene3D" id="1.10.1740.10">
    <property type="match status" value="1"/>
</dbReference>
<evidence type="ECO:0000313" key="9">
    <source>
        <dbReference type="Proteomes" id="UP000076796"/>
    </source>
</evidence>
<dbReference type="GO" id="GO:0016987">
    <property type="term" value="F:sigma factor activity"/>
    <property type="evidence" value="ECO:0007669"/>
    <property type="project" value="UniProtKB-KW"/>
</dbReference>
<dbReference type="InterPro" id="IPR013325">
    <property type="entry name" value="RNA_pol_sigma_r2"/>
</dbReference>
<evidence type="ECO:0000259" key="6">
    <source>
        <dbReference type="Pfam" id="PF04542"/>
    </source>
</evidence>
<evidence type="ECO:0000313" key="8">
    <source>
        <dbReference type="EMBL" id="KZS46704.1"/>
    </source>
</evidence>
<dbReference type="KEGG" id="pglu:A3958_12210"/>
<keyword evidence="3" id="KW-0731">Sigma factor</keyword>
<dbReference type="SUPFAM" id="SSF88946">
    <property type="entry name" value="Sigma2 domain of RNA polymerase sigma factors"/>
    <property type="match status" value="1"/>
</dbReference>
<comment type="caution">
    <text evidence="8">The sequence shown here is derived from an EMBL/GenBank/DDBJ whole genome shotgun (WGS) entry which is preliminary data.</text>
</comment>
<organism evidence="8 9">
    <name type="scientific">Paenibacillus glucanolyticus</name>
    <dbReference type="NCBI Taxonomy" id="59843"/>
    <lineage>
        <taxon>Bacteria</taxon>
        <taxon>Bacillati</taxon>
        <taxon>Bacillota</taxon>
        <taxon>Bacilli</taxon>
        <taxon>Bacillales</taxon>
        <taxon>Paenibacillaceae</taxon>
        <taxon>Paenibacillus</taxon>
    </lineage>
</organism>
<dbReference type="GO" id="GO:0003677">
    <property type="term" value="F:DNA binding"/>
    <property type="evidence" value="ECO:0007669"/>
    <property type="project" value="UniProtKB-KW"/>
</dbReference>
<gene>
    <name evidence="8" type="ORF">AWU65_12630</name>
</gene>
<dbReference type="EMBL" id="LWMH01000001">
    <property type="protein sequence ID" value="KZS46704.1"/>
    <property type="molecule type" value="Genomic_DNA"/>
</dbReference>
<dbReference type="RefSeq" id="WP_006207937.1">
    <property type="nucleotide sequence ID" value="NZ_CBCSBX010000003.1"/>
</dbReference>
<dbReference type="InterPro" id="IPR013324">
    <property type="entry name" value="RNA_pol_sigma_r3/r4-like"/>
</dbReference>
<dbReference type="Pfam" id="PF08281">
    <property type="entry name" value="Sigma70_r4_2"/>
    <property type="match status" value="1"/>
</dbReference>
<evidence type="ECO:0000256" key="5">
    <source>
        <dbReference type="ARBA" id="ARBA00023163"/>
    </source>
</evidence>
<feature type="domain" description="RNA polymerase sigma factor 70 region 4 type 2" evidence="7">
    <location>
        <begin position="104"/>
        <end position="156"/>
    </location>
</feature>
<dbReference type="InterPro" id="IPR014296">
    <property type="entry name" value="RNA_pol_sigma-M_bacilli"/>
</dbReference>
<dbReference type="Gene3D" id="1.10.10.10">
    <property type="entry name" value="Winged helix-like DNA-binding domain superfamily/Winged helix DNA-binding domain"/>
    <property type="match status" value="1"/>
</dbReference>
<reference evidence="8" key="1">
    <citation type="journal article" date="2016" name="Genome Announc.">
        <title>Draft genomes of two strains of Paenibacillus glucanolyticus with capability to degrade lignocellulose.</title>
        <authorList>
            <person name="Mathews S.L."/>
            <person name="Pawlak J."/>
            <person name="Grunden A.M."/>
        </authorList>
    </citation>
    <scope>NUCLEOTIDE SEQUENCE [LARGE SCALE GENOMIC DNA]</scope>
    <source>
        <strain evidence="8">SLM1</strain>
    </source>
</reference>
<dbReference type="GeneID" id="97557950"/>
<name>A0A163JP40_9BACL</name>
<dbReference type="PANTHER" id="PTHR43133:SF52">
    <property type="entry name" value="ECF RNA POLYMERASE SIGMA FACTOR SIGL"/>
    <property type="match status" value="1"/>
</dbReference>
<dbReference type="STRING" id="59843.A3958_12210"/>
<evidence type="ECO:0000256" key="3">
    <source>
        <dbReference type="ARBA" id="ARBA00023082"/>
    </source>
</evidence>
<evidence type="ECO:0000256" key="4">
    <source>
        <dbReference type="ARBA" id="ARBA00023125"/>
    </source>
</evidence>
<keyword evidence="4" id="KW-0238">DNA-binding</keyword>
<evidence type="ECO:0000256" key="2">
    <source>
        <dbReference type="ARBA" id="ARBA00023015"/>
    </source>
</evidence>
<dbReference type="PANTHER" id="PTHR43133">
    <property type="entry name" value="RNA POLYMERASE ECF-TYPE SIGMA FACTO"/>
    <property type="match status" value="1"/>
</dbReference>
<dbReference type="InterPro" id="IPR036388">
    <property type="entry name" value="WH-like_DNA-bd_sf"/>
</dbReference>
<dbReference type="AlphaFoldDB" id="A0A163JP40"/>
<dbReference type="CDD" id="cd06171">
    <property type="entry name" value="Sigma70_r4"/>
    <property type="match status" value="1"/>
</dbReference>
<proteinExistence type="inferred from homology"/>
<dbReference type="InterPro" id="IPR039425">
    <property type="entry name" value="RNA_pol_sigma-70-like"/>
</dbReference>
<evidence type="ECO:0000259" key="7">
    <source>
        <dbReference type="Pfam" id="PF08281"/>
    </source>
</evidence>
<dbReference type="NCBIfam" id="TIGR02937">
    <property type="entry name" value="sigma70-ECF"/>
    <property type="match status" value="1"/>
</dbReference>
<dbReference type="Proteomes" id="UP000076796">
    <property type="component" value="Unassembled WGS sequence"/>
</dbReference>
<comment type="similarity">
    <text evidence="1">Belongs to the sigma-70 factor family. ECF subfamily.</text>
</comment>
<dbReference type="Pfam" id="PF04542">
    <property type="entry name" value="Sigma70_r2"/>
    <property type="match status" value="1"/>
</dbReference>
<dbReference type="GO" id="GO:0006352">
    <property type="term" value="P:DNA-templated transcription initiation"/>
    <property type="evidence" value="ECO:0007669"/>
    <property type="project" value="InterPro"/>
</dbReference>
<keyword evidence="2" id="KW-0805">Transcription regulation</keyword>
<dbReference type="NCBIfam" id="TIGR02950">
    <property type="entry name" value="SigM_subfam"/>
    <property type="match status" value="1"/>
</dbReference>
<dbReference type="OrthoDB" id="9795666at2"/>
<keyword evidence="9" id="KW-1185">Reference proteome</keyword>
<keyword evidence="5" id="KW-0804">Transcription</keyword>
<feature type="domain" description="RNA polymerase sigma-70 region 2" evidence="6">
    <location>
        <begin position="9"/>
        <end position="75"/>
    </location>
</feature>
<sequence>MKLNSLESIYQHYVKDVYRYLYSLSYDHHTAEDLVQETFYRAYLYLEDWKEERIKPWLFRVAHNAYVDYQRKASRSTVKEAVFFEQVVDRDTPENTLLQQEVRHEIGQMLTAIPENQRQAIILVDFHQFTYQEAADIMGITLSHIKILLFRARQRLRDMKRKEETL</sequence>
<evidence type="ECO:0000256" key="1">
    <source>
        <dbReference type="ARBA" id="ARBA00010641"/>
    </source>
</evidence>
<dbReference type="InterPro" id="IPR013249">
    <property type="entry name" value="RNA_pol_sigma70_r4_t2"/>
</dbReference>
<dbReference type="InterPro" id="IPR014284">
    <property type="entry name" value="RNA_pol_sigma-70_dom"/>
</dbReference>